<gene>
    <name evidence="1" type="ORF">ABOZ73_14295</name>
</gene>
<protein>
    <submittedName>
        <fullName evidence="1">FAD/NAD(P)-binding protein</fullName>
    </submittedName>
</protein>
<dbReference type="AlphaFoldDB" id="A0AB39KQX0"/>
<reference evidence="1" key="1">
    <citation type="submission" date="2024-06" db="EMBL/GenBank/DDBJ databases">
        <title>Caulobacter inopinatus, sp. nov.</title>
        <authorList>
            <person name="Donachie S.P."/>
        </authorList>
    </citation>
    <scope>NUCLEOTIDE SEQUENCE</scope>
    <source>
        <strain evidence="1">73W</strain>
    </source>
</reference>
<dbReference type="RefSeq" id="WP_369058809.1">
    <property type="nucleotide sequence ID" value="NZ_CP158375.1"/>
</dbReference>
<evidence type="ECO:0000313" key="1">
    <source>
        <dbReference type="EMBL" id="XDO95952.1"/>
    </source>
</evidence>
<name>A0AB39KQX0_9CAUL</name>
<sequence>MTVAGLRIVGGGLSGLLAALDAPELGYDEVRLHERLDSLGGVARSRVIDDLEIREATIYFAPPGDPVTDTLVRHGVALDVFSNRYASVSLDEQGEFRCVEGFGGPAWPGGLQTRPRDFANLADRFAAYPPAIEAALARYCRWHLDTDPAALHPDTAVALAVNRVYPVDAPIDALAQAKRADPLSDELFGLPSALWGRTHNAQATLPTNGFPAMFRTLSERLTALGVQVDTETLVTPTQAFEAVDRGETVLWAANPLPLAKAVGLRTPEQVRKTFSTYTFEARTSIAAPFYVQNFTATGAVFRAYLYASGDQTLLTLECVRPADENALRSEAARLLEGVGGATLGRLIDEAHRPRWIYHSPAVVEMLGQLRDRLYGRCGAALVPGAWEPYGKTQKLLEIREGLIQAIAATRPAAQRA</sequence>
<dbReference type="Gene3D" id="3.50.50.60">
    <property type="entry name" value="FAD/NAD(P)-binding domain"/>
    <property type="match status" value="1"/>
</dbReference>
<accession>A0AB39KQX0</accession>
<dbReference type="InterPro" id="IPR036188">
    <property type="entry name" value="FAD/NAD-bd_sf"/>
</dbReference>
<dbReference type="Pfam" id="PF13450">
    <property type="entry name" value="NAD_binding_8"/>
    <property type="match status" value="1"/>
</dbReference>
<organism evidence="1">
    <name type="scientific">Caulobacter sp. 73W</name>
    <dbReference type="NCBI Taxonomy" id="3161137"/>
    <lineage>
        <taxon>Bacteria</taxon>
        <taxon>Pseudomonadati</taxon>
        <taxon>Pseudomonadota</taxon>
        <taxon>Alphaproteobacteria</taxon>
        <taxon>Caulobacterales</taxon>
        <taxon>Caulobacteraceae</taxon>
        <taxon>Caulobacter</taxon>
    </lineage>
</organism>
<dbReference type="SUPFAM" id="SSF51905">
    <property type="entry name" value="FAD/NAD(P)-binding domain"/>
    <property type="match status" value="1"/>
</dbReference>
<dbReference type="EMBL" id="CP158375">
    <property type="protein sequence ID" value="XDO95952.1"/>
    <property type="molecule type" value="Genomic_DNA"/>
</dbReference>
<proteinExistence type="predicted"/>